<dbReference type="PANTHER" id="PTHR43798">
    <property type="entry name" value="MONOACYLGLYCEROL LIPASE"/>
    <property type="match status" value="1"/>
</dbReference>
<dbReference type="InterPro" id="IPR029058">
    <property type="entry name" value="AB_hydrolase_fold"/>
</dbReference>
<dbReference type="GO" id="GO:0016020">
    <property type="term" value="C:membrane"/>
    <property type="evidence" value="ECO:0007669"/>
    <property type="project" value="TreeGrafter"/>
</dbReference>
<dbReference type="PRINTS" id="PR00111">
    <property type="entry name" value="ABHYDROLASE"/>
</dbReference>
<dbReference type="PANTHER" id="PTHR43798:SF33">
    <property type="entry name" value="HYDROLASE, PUTATIVE (AFU_ORTHOLOGUE AFUA_2G14860)-RELATED"/>
    <property type="match status" value="1"/>
</dbReference>
<dbReference type="SUPFAM" id="SSF53474">
    <property type="entry name" value="alpha/beta-Hydrolases"/>
    <property type="match status" value="1"/>
</dbReference>
<dbReference type="AlphaFoldDB" id="A0A3D9ICJ7"/>
<dbReference type="OrthoDB" id="5513277at2"/>
<feature type="domain" description="AB hydrolase-1" evidence="1">
    <location>
        <begin position="54"/>
        <end position="277"/>
    </location>
</feature>
<dbReference type="InterPro" id="IPR000073">
    <property type="entry name" value="AB_hydrolase_1"/>
</dbReference>
<sequence>MKNIYKSVAGMQEVIGQYRQILDDWPVINRQYEVETSFGPTYVIESGSKDNPPLILLHGSVSNSFTWYSDVASLSQTYNVYAIDIIGEAGLSAPSRPSYASGAYALWLNETIHALKLSTCSIAAMSLGGWMALSFATTYPDKVDKLVLLCPGGLAHEKASFLWKAIFYSLLGKWGQLQTLKLVGSKISSSSLSELGNGLTFASLTFKHFKPRTAKMPLFRDQSLGQLTMPILMLFGDSDQLIPASKSIKRLQQFARQARIELLPDTGHLIVNQADRILEFLISEIENDIPESHINKELYY</sequence>
<dbReference type="RefSeq" id="WP_115993441.1">
    <property type="nucleotide sequence ID" value="NZ_QRDY01000007.1"/>
</dbReference>
<organism evidence="2 3">
    <name type="scientific">Cohnella lupini</name>
    <dbReference type="NCBI Taxonomy" id="1294267"/>
    <lineage>
        <taxon>Bacteria</taxon>
        <taxon>Bacillati</taxon>
        <taxon>Bacillota</taxon>
        <taxon>Bacilli</taxon>
        <taxon>Bacillales</taxon>
        <taxon>Paenibacillaceae</taxon>
        <taxon>Cohnella</taxon>
    </lineage>
</organism>
<dbReference type="InterPro" id="IPR050266">
    <property type="entry name" value="AB_hydrolase_sf"/>
</dbReference>
<accession>A0A3D9ICJ7</accession>
<dbReference type="Proteomes" id="UP000256869">
    <property type="component" value="Unassembled WGS sequence"/>
</dbReference>
<protein>
    <submittedName>
        <fullName evidence="2">Pimeloyl-ACP methyl ester carboxylesterase</fullName>
    </submittedName>
</protein>
<name>A0A3D9ICJ7_9BACL</name>
<gene>
    <name evidence="2" type="ORF">DFP95_107236</name>
</gene>
<comment type="caution">
    <text evidence="2">The sequence shown here is derived from an EMBL/GenBank/DDBJ whole genome shotgun (WGS) entry which is preliminary data.</text>
</comment>
<proteinExistence type="predicted"/>
<evidence type="ECO:0000259" key="1">
    <source>
        <dbReference type="Pfam" id="PF12697"/>
    </source>
</evidence>
<dbReference type="Gene3D" id="3.40.50.1820">
    <property type="entry name" value="alpha/beta hydrolase"/>
    <property type="match status" value="1"/>
</dbReference>
<evidence type="ECO:0000313" key="2">
    <source>
        <dbReference type="EMBL" id="RED59397.1"/>
    </source>
</evidence>
<keyword evidence="3" id="KW-1185">Reference proteome</keyword>
<evidence type="ECO:0000313" key="3">
    <source>
        <dbReference type="Proteomes" id="UP000256869"/>
    </source>
</evidence>
<reference evidence="2 3" key="1">
    <citation type="submission" date="2018-07" db="EMBL/GenBank/DDBJ databases">
        <title>Genomic Encyclopedia of Type Strains, Phase III (KMG-III): the genomes of soil and plant-associated and newly described type strains.</title>
        <authorList>
            <person name="Whitman W."/>
        </authorList>
    </citation>
    <scope>NUCLEOTIDE SEQUENCE [LARGE SCALE GENOMIC DNA]</scope>
    <source>
        <strain evidence="2 3">CECT 8236</strain>
    </source>
</reference>
<dbReference type="EMBL" id="QRDY01000007">
    <property type="protein sequence ID" value="RED59397.1"/>
    <property type="molecule type" value="Genomic_DNA"/>
</dbReference>
<dbReference type="Pfam" id="PF12697">
    <property type="entry name" value="Abhydrolase_6"/>
    <property type="match status" value="1"/>
</dbReference>